<dbReference type="FunFam" id="3.90.850.10:FF:000002">
    <property type="entry name" value="2-hydroxyhepta-2,4-diene-1,7-dioate isomerase"/>
    <property type="match status" value="1"/>
</dbReference>
<comment type="caution">
    <text evidence="3">The sequence shown here is derived from an EMBL/GenBank/DDBJ whole genome shotgun (WGS) entry which is preliminary data.</text>
</comment>
<dbReference type="GO" id="GO:0016853">
    <property type="term" value="F:isomerase activity"/>
    <property type="evidence" value="ECO:0007669"/>
    <property type="project" value="UniProtKB-KW"/>
</dbReference>
<dbReference type="AlphaFoldDB" id="A0A2V1HRL0"/>
<dbReference type="PANTHER" id="PTHR11820">
    <property type="entry name" value="ACYLPYRUVASE"/>
    <property type="match status" value="1"/>
</dbReference>
<evidence type="ECO:0000313" key="3">
    <source>
        <dbReference type="EMBL" id="PVZ95243.1"/>
    </source>
</evidence>
<evidence type="ECO:0000256" key="1">
    <source>
        <dbReference type="ARBA" id="ARBA00022723"/>
    </source>
</evidence>
<dbReference type="InterPro" id="IPR036663">
    <property type="entry name" value="Fumarylacetoacetase_C_sf"/>
</dbReference>
<dbReference type="SUPFAM" id="SSF56529">
    <property type="entry name" value="FAH"/>
    <property type="match status" value="1"/>
</dbReference>
<name>A0A2V1HRL0_9MICO</name>
<dbReference type="GO" id="GO:0046872">
    <property type="term" value="F:metal ion binding"/>
    <property type="evidence" value="ECO:0007669"/>
    <property type="project" value="UniProtKB-KW"/>
</dbReference>
<protein>
    <submittedName>
        <fullName evidence="3">2-hydroxyhepta-2,4-diene-1,7-dioate isomerase</fullName>
    </submittedName>
</protein>
<keyword evidence="3" id="KW-0413">Isomerase</keyword>
<reference evidence="3 4" key="1">
    <citation type="submission" date="2018-05" db="EMBL/GenBank/DDBJ databases">
        <title>Amnibacterium sp. M8JJ-5, whole genome shotgun sequence.</title>
        <authorList>
            <person name="Tuo L."/>
        </authorList>
    </citation>
    <scope>NUCLEOTIDE SEQUENCE [LARGE SCALE GENOMIC DNA]</scope>
    <source>
        <strain evidence="3 4">M8JJ-5</strain>
    </source>
</reference>
<dbReference type="RefSeq" id="WP_116754980.1">
    <property type="nucleotide sequence ID" value="NZ_JBHUEX010000001.1"/>
</dbReference>
<gene>
    <name evidence="3" type="ORF">DDQ50_01580</name>
</gene>
<evidence type="ECO:0000259" key="2">
    <source>
        <dbReference type="Pfam" id="PF01557"/>
    </source>
</evidence>
<proteinExistence type="predicted"/>
<keyword evidence="4" id="KW-1185">Reference proteome</keyword>
<dbReference type="GO" id="GO:0019752">
    <property type="term" value="P:carboxylic acid metabolic process"/>
    <property type="evidence" value="ECO:0007669"/>
    <property type="project" value="UniProtKB-ARBA"/>
</dbReference>
<dbReference type="PANTHER" id="PTHR11820:SF112">
    <property type="entry name" value="FUMARYLACETOACETATE HYDROLASE FAMILY PROTEIN (AFU_ORTHOLOGUE AFUA_1G02370)-RELATED"/>
    <property type="match status" value="1"/>
</dbReference>
<organism evidence="3 4">
    <name type="scientific">Amnibacterium flavum</name>
    <dbReference type="NCBI Taxonomy" id="2173173"/>
    <lineage>
        <taxon>Bacteria</taxon>
        <taxon>Bacillati</taxon>
        <taxon>Actinomycetota</taxon>
        <taxon>Actinomycetes</taxon>
        <taxon>Micrococcales</taxon>
        <taxon>Microbacteriaceae</taxon>
        <taxon>Amnibacterium</taxon>
    </lineage>
</organism>
<dbReference type="EMBL" id="QEOP01000001">
    <property type="protein sequence ID" value="PVZ95243.1"/>
    <property type="molecule type" value="Genomic_DNA"/>
</dbReference>
<dbReference type="Pfam" id="PF01557">
    <property type="entry name" value="FAA_hydrolase"/>
    <property type="match status" value="1"/>
</dbReference>
<sequence>MPYLSYVRDGEPHIGAITADGIDEFEGISALTPDHDLDHLTRALHGSRIDRASTSPLPASPRAQKILCVGLNYDEHILETGREKPTYPVFFAKFASNLIADGDPILLPRESDQVDFEGELAVIVGRRGRRISEQDALEHVLGYSVANDVTMRDFQYKTHQWIQGKAWDRSTPLGDVIVPPAEIDLNRAGIRTYFNDQLVQQSDLSHLIFSIPRLIAEISTFTELNAGDVILTGTPGGVGFRRDPQLFIRDGDELRVEIDGIGSIANRAQLEP</sequence>
<dbReference type="Gene3D" id="3.90.850.10">
    <property type="entry name" value="Fumarylacetoacetase-like, C-terminal domain"/>
    <property type="match status" value="1"/>
</dbReference>
<accession>A0A2V1HRL0</accession>
<dbReference type="Proteomes" id="UP000244893">
    <property type="component" value="Unassembled WGS sequence"/>
</dbReference>
<evidence type="ECO:0000313" key="4">
    <source>
        <dbReference type="Proteomes" id="UP000244893"/>
    </source>
</evidence>
<keyword evidence="1" id="KW-0479">Metal-binding</keyword>
<dbReference type="OrthoDB" id="9805307at2"/>
<dbReference type="InterPro" id="IPR011234">
    <property type="entry name" value="Fumarylacetoacetase-like_C"/>
</dbReference>
<feature type="domain" description="Fumarylacetoacetase-like C-terminal" evidence="2">
    <location>
        <begin position="65"/>
        <end position="267"/>
    </location>
</feature>